<evidence type="ECO:0000313" key="3">
    <source>
        <dbReference type="Proteomes" id="UP001066276"/>
    </source>
</evidence>
<organism evidence="2 3">
    <name type="scientific">Pleurodeles waltl</name>
    <name type="common">Iberian ribbed newt</name>
    <dbReference type="NCBI Taxonomy" id="8319"/>
    <lineage>
        <taxon>Eukaryota</taxon>
        <taxon>Metazoa</taxon>
        <taxon>Chordata</taxon>
        <taxon>Craniata</taxon>
        <taxon>Vertebrata</taxon>
        <taxon>Euteleostomi</taxon>
        <taxon>Amphibia</taxon>
        <taxon>Batrachia</taxon>
        <taxon>Caudata</taxon>
        <taxon>Salamandroidea</taxon>
        <taxon>Salamandridae</taxon>
        <taxon>Pleurodelinae</taxon>
        <taxon>Pleurodeles</taxon>
    </lineage>
</organism>
<evidence type="ECO:0000313" key="2">
    <source>
        <dbReference type="EMBL" id="KAJ1164879.1"/>
    </source>
</evidence>
<dbReference type="EMBL" id="JANPWB010000008">
    <property type="protein sequence ID" value="KAJ1164879.1"/>
    <property type="molecule type" value="Genomic_DNA"/>
</dbReference>
<accession>A0AAV7SLB8</accession>
<dbReference type="AlphaFoldDB" id="A0AAV7SLB8"/>
<keyword evidence="3" id="KW-1185">Reference proteome</keyword>
<feature type="region of interest" description="Disordered" evidence="1">
    <location>
        <begin position="1"/>
        <end position="32"/>
    </location>
</feature>
<dbReference type="Proteomes" id="UP001066276">
    <property type="component" value="Chromosome 4_2"/>
</dbReference>
<proteinExistence type="predicted"/>
<reference evidence="2" key="1">
    <citation type="journal article" date="2022" name="bioRxiv">
        <title>Sequencing and chromosome-scale assembly of the giantPleurodeles waltlgenome.</title>
        <authorList>
            <person name="Brown T."/>
            <person name="Elewa A."/>
            <person name="Iarovenko S."/>
            <person name="Subramanian E."/>
            <person name="Araus A.J."/>
            <person name="Petzold A."/>
            <person name="Susuki M."/>
            <person name="Suzuki K.-i.T."/>
            <person name="Hayashi T."/>
            <person name="Toyoda A."/>
            <person name="Oliveira C."/>
            <person name="Osipova E."/>
            <person name="Leigh N.D."/>
            <person name="Simon A."/>
            <person name="Yun M.H."/>
        </authorList>
    </citation>
    <scope>NUCLEOTIDE SEQUENCE</scope>
    <source>
        <strain evidence="2">20211129_DDA</strain>
        <tissue evidence="2">Liver</tissue>
    </source>
</reference>
<evidence type="ECO:0000256" key="1">
    <source>
        <dbReference type="SAM" id="MobiDB-lite"/>
    </source>
</evidence>
<comment type="caution">
    <text evidence="2">The sequence shown here is derived from an EMBL/GenBank/DDBJ whole genome shotgun (WGS) entry which is preliminary data.</text>
</comment>
<sequence>MQPGEPGAAQLPWREEQAEPSAAGRCASTGGRRTRAVAADAPEVWCGGAGFAPGDAATLREKRPGLSYVQYGKDRRQAGRELKGALLPQDTRAGLQGGELWREEEWVLDFEEESLEEGELVDDREEEDWWAKGGAGHANALPKSLQKFRRVQPAVEKVVEGAHIGRRKAQGRPPSLTAGEQHTGVSKVSVAVETGGAGCWGGAIGQGCLCGGCGGRYRWGSGAGAYKR</sequence>
<protein>
    <submittedName>
        <fullName evidence="2">Uncharacterized protein</fullName>
    </submittedName>
</protein>
<gene>
    <name evidence="2" type="ORF">NDU88_005312</name>
</gene>
<name>A0AAV7SLB8_PLEWA</name>